<dbReference type="AlphaFoldDB" id="A0A8H3IRJ3"/>
<proteinExistence type="inferred from homology"/>
<sequence length="545" mass="61201">MSAALVHQPRSSTSRALEKVSKGLTDLSNPSALIRTILPRLNGLNKLSLGLKQTPPNLVRAVLEKKSVCPGDTIRGTVRLMISETVPIEEVTVQIWGRSKTYAGLYNAVRTRIPFESYFELVNQSIKVEVEPKILTPKVYEFPFELDLPTTVTITEDDWPFDENTKRFNSNFTQPLPASFEAFSTAHAHVDCSIKYYVTVKLMAKDEKQTVQHRVPLTVRTSDARALMASNTINTCYMTCPFKFKLASSEAHLLQVQKIGMPTPGTSMESLSYRDVDASPSSSSSSSPIITPLKRNKFKELTRDNLLRFRLPEYSFDLNAEIPRSGRASEALPIVLKLSWSLVKSKKQITHAPPPMTLTSMKVSLQSRFMVRGVTKDNYNDVSLAVMADNASWHCIWRSAPILINELKDSIELGAETQTGDKMFVYPHKFLTAFKTFSIGREYVLTVLCNFTCAGELFQAKYEVDGFNILAEGDGDEDDFDLGKPKRYRRPAAYYDGDTDDEDEDGEKSASEKGEPEELNAEDEMFTRGGPKKPTYRTTIEDVNE</sequence>
<organism evidence="3 4">
    <name type="scientific">Gomphillus americanus</name>
    <dbReference type="NCBI Taxonomy" id="1940652"/>
    <lineage>
        <taxon>Eukaryota</taxon>
        <taxon>Fungi</taxon>
        <taxon>Dikarya</taxon>
        <taxon>Ascomycota</taxon>
        <taxon>Pezizomycotina</taxon>
        <taxon>Lecanoromycetes</taxon>
        <taxon>OSLEUM clade</taxon>
        <taxon>Ostropomycetidae</taxon>
        <taxon>Ostropales</taxon>
        <taxon>Graphidaceae</taxon>
        <taxon>Gomphilloideae</taxon>
        <taxon>Gomphillus</taxon>
    </lineage>
</organism>
<evidence type="ECO:0008006" key="5">
    <source>
        <dbReference type="Google" id="ProtNLM"/>
    </source>
</evidence>
<dbReference type="InterPro" id="IPR014756">
    <property type="entry name" value="Ig_E-set"/>
</dbReference>
<dbReference type="PANTHER" id="PTHR11188:SF17">
    <property type="entry name" value="FI21816P1"/>
    <property type="match status" value="1"/>
</dbReference>
<feature type="compositionally biased region" description="Acidic residues" evidence="2">
    <location>
        <begin position="497"/>
        <end position="506"/>
    </location>
</feature>
<dbReference type="InterPro" id="IPR050357">
    <property type="entry name" value="Arrestin_domain-protein"/>
</dbReference>
<dbReference type="InterPro" id="IPR014752">
    <property type="entry name" value="Arrestin-like_C"/>
</dbReference>
<dbReference type="Gene3D" id="2.60.40.640">
    <property type="match status" value="1"/>
</dbReference>
<dbReference type="GO" id="GO:0015031">
    <property type="term" value="P:protein transport"/>
    <property type="evidence" value="ECO:0007669"/>
    <property type="project" value="TreeGrafter"/>
</dbReference>
<evidence type="ECO:0000313" key="3">
    <source>
        <dbReference type="EMBL" id="CAF9928898.1"/>
    </source>
</evidence>
<comment type="caution">
    <text evidence="3">The sequence shown here is derived from an EMBL/GenBank/DDBJ whole genome shotgun (WGS) entry which is preliminary data.</text>
</comment>
<dbReference type="PANTHER" id="PTHR11188">
    <property type="entry name" value="ARRESTIN DOMAIN CONTAINING PROTEIN"/>
    <property type="match status" value="1"/>
</dbReference>
<comment type="similarity">
    <text evidence="1">Belongs to the arrestin family.</text>
</comment>
<dbReference type="OrthoDB" id="2333384at2759"/>
<dbReference type="EMBL" id="CAJPDQ010000031">
    <property type="protein sequence ID" value="CAF9928898.1"/>
    <property type="molecule type" value="Genomic_DNA"/>
</dbReference>
<name>A0A8H3IRJ3_9LECA</name>
<keyword evidence="4" id="KW-1185">Reference proteome</keyword>
<accession>A0A8H3IRJ3</accession>
<gene>
    <name evidence="3" type="ORF">GOMPHAMPRED_005247</name>
</gene>
<evidence type="ECO:0000313" key="4">
    <source>
        <dbReference type="Proteomes" id="UP000664169"/>
    </source>
</evidence>
<feature type="region of interest" description="Disordered" evidence="2">
    <location>
        <begin position="480"/>
        <end position="545"/>
    </location>
</feature>
<evidence type="ECO:0000256" key="1">
    <source>
        <dbReference type="ARBA" id="ARBA00005298"/>
    </source>
</evidence>
<feature type="compositionally biased region" description="Basic and acidic residues" evidence="2">
    <location>
        <begin position="507"/>
        <end position="516"/>
    </location>
</feature>
<evidence type="ECO:0000256" key="2">
    <source>
        <dbReference type="SAM" id="MobiDB-lite"/>
    </source>
</evidence>
<dbReference type="SUPFAM" id="SSF81296">
    <property type="entry name" value="E set domains"/>
    <property type="match status" value="1"/>
</dbReference>
<protein>
    <recommendedName>
        <fullName evidence="5">Arrestin-like N-terminal domain-containing protein</fullName>
    </recommendedName>
</protein>
<dbReference type="Proteomes" id="UP000664169">
    <property type="component" value="Unassembled WGS sequence"/>
</dbReference>
<reference evidence="3" key="1">
    <citation type="submission" date="2021-03" db="EMBL/GenBank/DDBJ databases">
        <authorList>
            <person name="Tagirdzhanova G."/>
        </authorList>
    </citation>
    <scope>NUCLEOTIDE SEQUENCE</scope>
</reference>
<dbReference type="GO" id="GO:0005737">
    <property type="term" value="C:cytoplasm"/>
    <property type="evidence" value="ECO:0007669"/>
    <property type="project" value="TreeGrafter"/>
</dbReference>